<dbReference type="InterPro" id="IPR050682">
    <property type="entry name" value="ModA/WtpA"/>
</dbReference>
<dbReference type="EMBL" id="JABBKX010000001">
    <property type="protein sequence ID" value="NMJ40564.1"/>
    <property type="molecule type" value="Genomic_DNA"/>
</dbReference>
<gene>
    <name evidence="1" type="ORF">GWK16_04895</name>
</gene>
<dbReference type="GO" id="GO:0030973">
    <property type="term" value="F:molybdate ion binding"/>
    <property type="evidence" value="ECO:0007669"/>
    <property type="project" value="TreeGrafter"/>
</dbReference>
<dbReference type="PANTHER" id="PTHR30632:SF11">
    <property type="entry name" value="BLR4797 PROTEIN"/>
    <property type="match status" value="1"/>
</dbReference>
<name>A0A848E804_9PROT</name>
<evidence type="ECO:0000313" key="1">
    <source>
        <dbReference type="EMBL" id="NMJ40564.1"/>
    </source>
</evidence>
<sequence>MHRRVFFAALAAPGALRAQEVAPLRVLATGAVSASARDLAQGFTARTGRAVVVATANAGLAARRLREGEAADLMLNSAEQVARLTADGLLDGATLRELGRMLIGAAVRDGAPRPDISTDAALRAAILAAPMIAHSDPSTGATAGTHAARLIERLGIADQMRPRTLVFPGGGAAVQSVADGRAALAISQVSEIVEVPGVAFLGPLPDSAQLVTPYLGAVTSRAAEREVALAFLQELTGPAGRARFRAAGFATDPTP</sequence>
<dbReference type="Pfam" id="PF13531">
    <property type="entry name" value="SBP_bac_11"/>
    <property type="match status" value="1"/>
</dbReference>
<dbReference type="SUPFAM" id="SSF53850">
    <property type="entry name" value="Periplasmic binding protein-like II"/>
    <property type="match status" value="1"/>
</dbReference>
<dbReference type="Gene3D" id="3.40.190.10">
    <property type="entry name" value="Periplasmic binding protein-like II"/>
    <property type="match status" value="2"/>
</dbReference>
<keyword evidence="2" id="KW-1185">Reference proteome</keyword>
<comment type="caution">
    <text evidence="1">The sequence shown here is derived from an EMBL/GenBank/DDBJ whole genome shotgun (WGS) entry which is preliminary data.</text>
</comment>
<evidence type="ECO:0000313" key="2">
    <source>
        <dbReference type="Proteomes" id="UP000548582"/>
    </source>
</evidence>
<proteinExistence type="predicted"/>
<dbReference type="AlphaFoldDB" id="A0A848E804"/>
<accession>A0A848E804</accession>
<dbReference type="RefSeq" id="WP_170052776.1">
    <property type="nucleotide sequence ID" value="NZ_JABBKX010000001.1"/>
</dbReference>
<organism evidence="1 2">
    <name type="scientific">Neoroseomonas marina</name>
    <dbReference type="NCBI Taxonomy" id="1232220"/>
    <lineage>
        <taxon>Bacteria</taxon>
        <taxon>Pseudomonadati</taxon>
        <taxon>Pseudomonadota</taxon>
        <taxon>Alphaproteobacteria</taxon>
        <taxon>Acetobacterales</taxon>
        <taxon>Acetobacteraceae</taxon>
        <taxon>Neoroseomonas</taxon>
    </lineage>
</organism>
<protein>
    <submittedName>
        <fullName evidence="1">ABC transporter substrate-binding protein</fullName>
    </submittedName>
</protein>
<dbReference type="Proteomes" id="UP000548582">
    <property type="component" value="Unassembled WGS sequence"/>
</dbReference>
<dbReference type="PANTHER" id="PTHR30632">
    <property type="entry name" value="MOLYBDATE-BINDING PERIPLASMIC PROTEIN"/>
    <property type="match status" value="1"/>
</dbReference>
<reference evidence="1 2" key="1">
    <citation type="submission" date="2020-03" db="EMBL/GenBank/DDBJ databases">
        <authorList>
            <person name="Sun Q."/>
        </authorList>
    </citation>
    <scope>NUCLEOTIDE SEQUENCE [LARGE SCALE GENOMIC DNA]</scope>
    <source>
        <strain evidence="1 2">JC162</strain>
    </source>
</reference>
<dbReference type="GO" id="GO:0015689">
    <property type="term" value="P:molybdate ion transport"/>
    <property type="evidence" value="ECO:0007669"/>
    <property type="project" value="TreeGrafter"/>
</dbReference>